<evidence type="ECO:0000256" key="1">
    <source>
        <dbReference type="ARBA" id="ARBA00004196"/>
    </source>
</evidence>
<dbReference type="InterPro" id="IPR002491">
    <property type="entry name" value="ABC_transptr_periplasmic_BD"/>
</dbReference>
<comment type="caution">
    <text evidence="6">The sequence shown here is derived from an EMBL/GenBank/DDBJ whole genome shotgun (WGS) entry which is preliminary data.</text>
</comment>
<keyword evidence="3" id="KW-0813">Transport</keyword>
<keyword evidence="7" id="KW-1185">Reference proteome</keyword>
<keyword evidence="4" id="KW-0732">Signal</keyword>
<dbReference type="EMBL" id="SUMB01000001">
    <property type="protein sequence ID" value="TJZ59385.1"/>
    <property type="molecule type" value="Genomic_DNA"/>
</dbReference>
<evidence type="ECO:0000256" key="2">
    <source>
        <dbReference type="ARBA" id="ARBA00008814"/>
    </source>
</evidence>
<name>A0A4U0NX62_9ACTN</name>
<gene>
    <name evidence="6" type="ORF">FCH28_02455</name>
</gene>
<dbReference type="AlphaFoldDB" id="A0A4U0NX62"/>
<dbReference type="PANTHER" id="PTHR30532">
    <property type="entry name" value="IRON III DICITRATE-BINDING PERIPLASMIC PROTEIN"/>
    <property type="match status" value="1"/>
</dbReference>
<evidence type="ECO:0000313" key="6">
    <source>
        <dbReference type="EMBL" id="TJZ59385.1"/>
    </source>
</evidence>
<dbReference type="PANTHER" id="PTHR30532:SF24">
    <property type="entry name" value="FERRIC ENTEROBACTIN-BINDING PERIPLASMIC PROTEIN FEPB"/>
    <property type="match status" value="1"/>
</dbReference>
<comment type="subcellular location">
    <subcellularLocation>
        <location evidence="1">Cell envelope</location>
    </subcellularLocation>
</comment>
<dbReference type="Proteomes" id="UP000308697">
    <property type="component" value="Unassembled WGS sequence"/>
</dbReference>
<sequence>MSRRGLLAAGGMVGVGALLSACGAEGKGAGGGAGGWSFKDDRGETVRADSVPKRIVGYAAAAAALHDLGIECVGVFGPVAYKDGTPTPQAGSLDVRKLTSLSGAVGGDFNVEKYAALKPDLLVSNVNQPPQLWAVPPETSEKIRGLAPSVGIITAKVSVLQSIRRYAALAESLGADLRAKKVTDAKARFERAAERLRRAAEAKKGLKVLAAAAQPDALSAGVPTAFPDTRYYAELGIEFIVPRNPGKDGFWEPVSWENANSYAADVILLDARPNNVPLAELARLKPTWNRLPAVKADQVVPWNNEAQSSYAGYAPLIEKLADAVEKAEKVT</sequence>
<dbReference type="GO" id="GO:1901678">
    <property type="term" value="P:iron coordination entity transport"/>
    <property type="evidence" value="ECO:0007669"/>
    <property type="project" value="UniProtKB-ARBA"/>
</dbReference>
<dbReference type="GO" id="GO:0030288">
    <property type="term" value="C:outer membrane-bounded periplasmic space"/>
    <property type="evidence" value="ECO:0007669"/>
    <property type="project" value="TreeGrafter"/>
</dbReference>
<dbReference type="OrthoDB" id="7941913at2"/>
<dbReference type="InterPro" id="IPR051313">
    <property type="entry name" value="Bact_iron-sidero_bind"/>
</dbReference>
<evidence type="ECO:0000256" key="4">
    <source>
        <dbReference type="ARBA" id="ARBA00022729"/>
    </source>
</evidence>
<proteinExistence type="inferred from homology"/>
<accession>A0A4U0NX62</accession>
<feature type="domain" description="Fe/B12 periplasmic-binding" evidence="5">
    <location>
        <begin position="53"/>
        <end position="331"/>
    </location>
</feature>
<protein>
    <submittedName>
        <fullName evidence="6">ABC transporter substrate-binding protein</fullName>
    </submittedName>
</protein>
<organism evidence="6 7">
    <name type="scientific">Streptomyces piniterrae</name>
    <dbReference type="NCBI Taxonomy" id="2571125"/>
    <lineage>
        <taxon>Bacteria</taxon>
        <taxon>Bacillati</taxon>
        <taxon>Actinomycetota</taxon>
        <taxon>Actinomycetes</taxon>
        <taxon>Kitasatosporales</taxon>
        <taxon>Streptomycetaceae</taxon>
        <taxon>Streptomyces</taxon>
    </lineage>
</organism>
<evidence type="ECO:0000259" key="5">
    <source>
        <dbReference type="PROSITE" id="PS50983"/>
    </source>
</evidence>
<evidence type="ECO:0000313" key="7">
    <source>
        <dbReference type="Proteomes" id="UP000308697"/>
    </source>
</evidence>
<reference evidence="6 7" key="1">
    <citation type="submission" date="2019-04" db="EMBL/GenBank/DDBJ databases">
        <title>Streptomyces piniterrae sp. nov., a heliquinomycin-producing actinomycete isolated from rhizosphere soil of Pinus yunnanensis.</title>
        <authorList>
            <person name="Zhuang X."/>
            <person name="Zhao J."/>
        </authorList>
    </citation>
    <scope>NUCLEOTIDE SEQUENCE [LARGE SCALE GENOMIC DNA]</scope>
    <source>
        <strain evidence="7">jys28</strain>
    </source>
</reference>
<evidence type="ECO:0000256" key="3">
    <source>
        <dbReference type="ARBA" id="ARBA00022448"/>
    </source>
</evidence>
<dbReference type="SUPFAM" id="SSF53807">
    <property type="entry name" value="Helical backbone' metal receptor"/>
    <property type="match status" value="1"/>
</dbReference>
<dbReference type="Pfam" id="PF01497">
    <property type="entry name" value="Peripla_BP_2"/>
    <property type="match status" value="1"/>
</dbReference>
<dbReference type="Gene3D" id="3.40.50.1980">
    <property type="entry name" value="Nitrogenase molybdenum iron protein domain"/>
    <property type="match status" value="2"/>
</dbReference>
<dbReference type="PROSITE" id="PS51257">
    <property type="entry name" value="PROKAR_LIPOPROTEIN"/>
    <property type="match status" value="1"/>
</dbReference>
<comment type="similarity">
    <text evidence="2">Belongs to the bacterial solute-binding protein 8 family.</text>
</comment>
<dbReference type="PROSITE" id="PS50983">
    <property type="entry name" value="FE_B12_PBP"/>
    <property type="match status" value="1"/>
</dbReference>